<name>A0A6A3CXM6_HIBSY</name>
<sequence length="393" mass="44490">MVNSLSDSFDNGVNPYYLHQSDNSGTILVTQLLSNDNFHSWKRSTMLALSAKNKIGFIDGSITAPDSSMVDQYNAWMRANNLVNSWILNFFSKDIAASLLYHTSAAEMWKDLVDRFQQSNGPRLFQLKKRLCEFMQDQMSVSHYYTQLKNVWDELFSIRQLCSCLQCTCGVVQRMIAEQQQEEVIQFLMGLNESYAHIRGQILLMDHLPSISKVFTLVVQEENQRNVQTIHPISEPTFAVKARPGVSGRKNGPLCSHFGLLDKAYDLLEEMKQTHWPRHTSGYCKVIEGLSKEFIMSQGLLDEVGKSESLPVIPAYRVPMNNFIKAGRLEVALQLHQEIASFSHVSEAYYSTCNALIESLSLALKVNEAFELYTEMTGMGGVPELSTFIHLCA</sequence>
<dbReference type="PANTHER" id="PTHR37610">
    <property type="entry name" value="CCHC-TYPE DOMAIN-CONTAINING PROTEIN"/>
    <property type="match status" value="1"/>
</dbReference>
<evidence type="ECO:0000259" key="2">
    <source>
        <dbReference type="Pfam" id="PF14244"/>
    </source>
</evidence>
<protein>
    <recommendedName>
        <fullName evidence="2">Retrotransposon Copia-like N-terminal domain-containing protein</fullName>
    </recommendedName>
</protein>
<dbReference type="AlphaFoldDB" id="A0A6A3CXM6"/>
<gene>
    <name evidence="3" type="ORF">F3Y22_tig00000778pilonHSYRG00100</name>
</gene>
<organism evidence="3 4">
    <name type="scientific">Hibiscus syriacus</name>
    <name type="common">Rose of Sharon</name>
    <dbReference type="NCBI Taxonomy" id="106335"/>
    <lineage>
        <taxon>Eukaryota</taxon>
        <taxon>Viridiplantae</taxon>
        <taxon>Streptophyta</taxon>
        <taxon>Embryophyta</taxon>
        <taxon>Tracheophyta</taxon>
        <taxon>Spermatophyta</taxon>
        <taxon>Magnoliopsida</taxon>
        <taxon>eudicotyledons</taxon>
        <taxon>Gunneridae</taxon>
        <taxon>Pentapetalae</taxon>
        <taxon>rosids</taxon>
        <taxon>malvids</taxon>
        <taxon>Malvales</taxon>
        <taxon>Malvaceae</taxon>
        <taxon>Malvoideae</taxon>
        <taxon>Hibiscus</taxon>
    </lineage>
</organism>
<dbReference type="EMBL" id="VEPZ02000074">
    <property type="protein sequence ID" value="KAE8734080.1"/>
    <property type="molecule type" value="Genomic_DNA"/>
</dbReference>
<dbReference type="InterPro" id="IPR029472">
    <property type="entry name" value="Copia-like_N"/>
</dbReference>
<keyword evidence="4" id="KW-1185">Reference proteome</keyword>
<dbReference type="Gene3D" id="1.25.40.10">
    <property type="entry name" value="Tetratricopeptide repeat domain"/>
    <property type="match status" value="1"/>
</dbReference>
<evidence type="ECO:0000313" key="3">
    <source>
        <dbReference type="EMBL" id="KAE8734080.1"/>
    </source>
</evidence>
<reference evidence="3" key="1">
    <citation type="submission" date="2019-09" db="EMBL/GenBank/DDBJ databases">
        <title>Draft genome information of white flower Hibiscus syriacus.</title>
        <authorList>
            <person name="Kim Y.-M."/>
        </authorList>
    </citation>
    <scope>NUCLEOTIDE SEQUENCE [LARGE SCALE GENOMIC DNA]</scope>
    <source>
        <strain evidence="3">YM2019G1</strain>
    </source>
</reference>
<comment type="caution">
    <text evidence="3">The sequence shown here is derived from an EMBL/GenBank/DDBJ whole genome shotgun (WGS) entry which is preliminary data.</text>
</comment>
<feature type="domain" description="Retrotransposon Copia-like N-terminal" evidence="2">
    <location>
        <begin position="19"/>
        <end position="66"/>
    </location>
</feature>
<dbReference type="NCBIfam" id="TIGR00756">
    <property type="entry name" value="PPR"/>
    <property type="match status" value="1"/>
</dbReference>
<dbReference type="InterPro" id="IPR002885">
    <property type="entry name" value="PPR_rpt"/>
</dbReference>
<dbReference type="Proteomes" id="UP000436088">
    <property type="component" value="Unassembled WGS sequence"/>
</dbReference>
<evidence type="ECO:0000256" key="1">
    <source>
        <dbReference type="ARBA" id="ARBA00022737"/>
    </source>
</evidence>
<dbReference type="Pfam" id="PF01535">
    <property type="entry name" value="PPR"/>
    <property type="match status" value="2"/>
</dbReference>
<evidence type="ECO:0000313" key="4">
    <source>
        <dbReference type="Proteomes" id="UP000436088"/>
    </source>
</evidence>
<dbReference type="InterPro" id="IPR011990">
    <property type="entry name" value="TPR-like_helical_dom_sf"/>
</dbReference>
<accession>A0A6A3CXM6</accession>
<dbReference type="PANTHER" id="PTHR37610:SF97">
    <property type="entry name" value="RETROTRANSPOSON GAG DOMAIN-CONTAINING PROTEIN"/>
    <property type="match status" value="1"/>
</dbReference>
<dbReference type="Pfam" id="PF14244">
    <property type="entry name" value="Retrotran_gag_3"/>
    <property type="match status" value="1"/>
</dbReference>
<proteinExistence type="predicted"/>
<keyword evidence="1" id="KW-0677">Repeat</keyword>